<gene>
    <name evidence="8" type="ORF">U9M48_044257</name>
</gene>
<dbReference type="InterPro" id="IPR052222">
    <property type="entry name" value="DESIGUAL"/>
</dbReference>
<keyword evidence="5 7" id="KW-0472">Membrane</keyword>
<comment type="subcellular location">
    <subcellularLocation>
        <location evidence="1">Endomembrane system</location>
        <topology evidence="1">Multi-pass membrane protein</topology>
    </subcellularLocation>
</comment>
<feature type="transmembrane region" description="Helical" evidence="7">
    <location>
        <begin position="74"/>
        <end position="97"/>
    </location>
</feature>
<dbReference type="GO" id="GO:0012505">
    <property type="term" value="C:endomembrane system"/>
    <property type="evidence" value="ECO:0007669"/>
    <property type="project" value="UniProtKB-SubCell"/>
</dbReference>
<proteinExistence type="inferred from homology"/>
<evidence type="ECO:0000256" key="1">
    <source>
        <dbReference type="ARBA" id="ARBA00004127"/>
    </source>
</evidence>
<evidence type="ECO:0000256" key="6">
    <source>
        <dbReference type="ARBA" id="ARBA00029467"/>
    </source>
</evidence>
<evidence type="ECO:0000256" key="2">
    <source>
        <dbReference type="ARBA" id="ARBA00022692"/>
    </source>
</evidence>
<accession>A0AAQ3UZ98</accession>
<organism evidence="8 9">
    <name type="scientific">Paspalum notatum var. saurae</name>
    <dbReference type="NCBI Taxonomy" id="547442"/>
    <lineage>
        <taxon>Eukaryota</taxon>
        <taxon>Viridiplantae</taxon>
        <taxon>Streptophyta</taxon>
        <taxon>Embryophyta</taxon>
        <taxon>Tracheophyta</taxon>
        <taxon>Spermatophyta</taxon>
        <taxon>Magnoliopsida</taxon>
        <taxon>Liliopsida</taxon>
        <taxon>Poales</taxon>
        <taxon>Poaceae</taxon>
        <taxon>PACMAD clade</taxon>
        <taxon>Panicoideae</taxon>
        <taxon>Andropogonodae</taxon>
        <taxon>Paspaleae</taxon>
        <taxon>Paspalinae</taxon>
        <taxon>Paspalum</taxon>
    </lineage>
</organism>
<evidence type="ECO:0000256" key="7">
    <source>
        <dbReference type="SAM" id="Phobius"/>
    </source>
</evidence>
<evidence type="ECO:0000313" key="8">
    <source>
        <dbReference type="EMBL" id="WVZ98882.1"/>
    </source>
</evidence>
<dbReference type="Pfam" id="PF06749">
    <property type="entry name" value="DUF1218"/>
    <property type="match status" value="1"/>
</dbReference>
<evidence type="ECO:0000256" key="4">
    <source>
        <dbReference type="ARBA" id="ARBA00022989"/>
    </source>
</evidence>
<feature type="transmembrane region" description="Helical" evidence="7">
    <location>
        <begin position="7"/>
        <end position="24"/>
    </location>
</feature>
<dbReference type="Proteomes" id="UP001341281">
    <property type="component" value="Chromosome 10"/>
</dbReference>
<comment type="similarity">
    <text evidence="6">Belongs to the DESIGUAL family.</text>
</comment>
<dbReference type="PANTHER" id="PTHR31769">
    <property type="entry name" value="OS07G0462200 PROTEIN-RELATED"/>
    <property type="match status" value="1"/>
</dbReference>
<feature type="transmembrane region" description="Helical" evidence="7">
    <location>
        <begin position="117"/>
        <end position="138"/>
    </location>
</feature>
<evidence type="ECO:0000256" key="3">
    <source>
        <dbReference type="ARBA" id="ARBA00022729"/>
    </source>
</evidence>
<dbReference type="AlphaFoldDB" id="A0AAQ3UZ98"/>
<reference evidence="8 9" key="1">
    <citation type="submission" date="2024-02" db="EMBL/GenBank/DDBJ databases">
        <title>High-quality chromosome-scale genome assembly of Pensacola bahiagrass (Paspalum notatum Flugge var. saurae).</title>
        <authorList>
            <person name="Vega J.M."/>
            <person name="Podio M."/>
            <person name="Orjuela J."/>
            <person name="Siena L.A."/>
            <person name="Pessino S.C."/>
            <person name="Combes M.C."/>
            <person name="Mariac C."/>
            <person name="Albertini E."/>
            <person name="Pupilli F."/>
            <person name="Ortiz J.P.A."/>
            <person name="Leblanc O."/>
        </authorList>
    </citation>
    <scope>NUCLEOTIDE SEQUENCE [LARGE SCALE GENOMIC DNA]</scope>
    <source>
        <strain evidence="8">R1</strain>
        <tissue evidence="8">Leaf</tissue>
    </source>
</reference>
<keyword evidence="4 7" id="KW-1133">Transmembrane helix</keyword>
<dbReference type="EMBL" id="CP144754">
    <property type="protein sequence ID" value="WVZ98882.1"/>
    <property type="molecule type" value="Genomic_DNA"/>
</dbReference>
<keyword evidence="2 7" id="KW-0812">Transmembrane</keyword>
<evidence type="ECO:0000313" key="9">
    <source>
        <dbReference type="Proteomes" id="UP001341281"/>
    </source>
</evidence>
<sequence>MQAIDRRPVVVVVIVIGGAMALSQSAQLGLATALFGVLSFVLAILAELNKVPPFGTPILGRDVVVCRFPRDPTVALGALSALAAACSAGLGALAVFFPYGGRRIPRETLLGHTPLYAFFHIAVGVTVAGAGTTVWATAAEAMHHARNVHRDLAYACPTAETTTGVFGGAAFLNLDAMLFWIVCHMLACNVREDYFDDDAAHGGAGAGIEGK</sequence>
<dbReference type="InterPro" id="IPR009606">
    <property type="entry name" value="DEAL/Modifying_wall_lignin1/2"/>
</dbReference>
<evidence type="ECO:0000256" key="5">
    <source>
        <dbReference type="ARBA" id="ARBA00023136"/>
    </source>
</evidence>
<keyword evidence="9" id="KW-1185">Reference proteome</keyword>
<name>A0AAQ3UZ98_PASNO</name>
<protein>
    <submittedName>
        <fullName evidence="8">Uncharacterized protein</fullName>
    </submittedName>
</protein>
<keyword evidence="3" id="KW-0732">Signal</keyword>